<accession>A0A0N9I6V8</accession>
<dbReference type="InterPro" id="IPR029032">
    <property type="entry name" value="AhpD-like"/>
</dbReference>
<dbReference type="Gene3D" id="1.20.1290.10">
    <property type="entry name" value="AhpD-like"/>
    <property type="match status" value="1"/>
</dbReference>
<evidence type="ECO:0000313" key="2">
    <source>
        <dbReference type="EMBL" id="ALG11797.1"/>
    </source>
</evidence>
<keyword evidence="2" id="KW-0575">Peroxidase</keyword>
<dbReference type="InterPro" id="IPR004675">
    <property type="entry name" value="AhpD_core"/>
</dbReference>
<dbReference type="Pfam" id="PF02627">
    <property type="entry name" value="CMD"/>
    <property type="match status" value="1"/>
</dbReference>
<dbReference type="GO" id="GO:0051920">
    <property type="term" value="F:peroxiredoxin activity"/>
    <property type="evidence" value="ECO:0007669"/>
    <property type="project" value="InterPro"/>
</dbReference>
<feature type="domain" description="Carboxymuconolactone decarboxylase-like" evidence="1">
    <location>
        <begin position="12"/>
        <end position="97"/>
    </location>
</feature>
<dbReference type="PANTHER" id="PTHR34846:SF10">
    <property type="entry name" value="CYTOPLASMIC PROTEIN"/>
    <property type="match status" value="1"/>
</dbReference>
<dbReference type="PANTHER" id="PTHR34846">
    <property type="entry name" value="4-CARBOXYMUCONOLACTONE DECARBOXYLASE FAMILY PROTEIN (AFU_ORTHOLOGUE AFUA_6G11590)"/>
    <property type="match status" value="1"/>
</dbReference>
<evidence type="ECO:0000259" key="1">
    <source>
        <dbReference type="Pfam" id="PF02627"/>
    </source>
</evidence>
<evidence type="ECO:0000313" key="3">
    <source>
        <dbReference type="Proteomes" id="UP000063699"/>
    </source>
</evidence>
<name>A0A0N9I6V8_9PSEU</name>
<reference evidence="2 3" key="1">
    <citation type="submission" date="2015-07" db="EMBL/GenBank/DDBJ databases">
        <title>Genome sequencing of Kibdelosporangium phytohabitans.</title>
        <authorList>
            <person name="Qin S."/>
            <person name="Xing K."/>
        </authorList>
    </citation>
    <scope>NUCLEOTIDE SEQUENCE [LARGE SCALE GENOMIC DNA]</scope>
    <source>
        <strain evidence="2 3">KLBMP1111</strain>
    </source>
</reference>
<dbReference type="STRING" id="860235.AOZ06_37380"/>
<proteinExistence type="predicted"/>
<dbReference type="EMBL" id="CP012752">
    <property type="protein sequence ID" value="ALG11797.1"/>
    <property type="molecule type" value="Genomic_DNA"/>
</dbReference>
<dbReference type="InterPro" id="IPR003779">
    <property type="entry name" value="CMD-like"/>
</dbReference>
<dbReference type="RefSeq" id="WP_054293693.1">
    <property type="nucleotide sequence ID" value="NZ_CP012752.1"/>
</dbReference>
<dbReference type="SUPFAM" id="SSF69118">
    <property type="entry name" value="AhpD-like"/>
    <property type="match status" value="1"/>
</dbReference>
<gene>
    <name evidence="2" type="ORF">AOZ06_37380</name>
</gene>
<organism evidence="2 3">
    <name type="scientific">Kibdelosporangium phytohabitans</name>
    <dbReference type="NCBI Taxonomy" id="860235"/>
    <lineage>
        <taxon>Bacteria</taxon>
        <taxon>Bacillati</taxon>
        <taxon>Actinomycetota</taxon>
        <taxon>Actinomycetes</taxon>
        <taxon>Pseudonocardiales</taxon>
        <taxon>Pseudonocardiaceae</taxon>
        <taxon>Kibdelosporangium</taxon>
    </lineage>
</organism>
<dbReference type="OrthoDB" id="5185109at2"/>
<dbReference type="KEGG" id="kphy:AOZ06_37380"/>
<keyword evidence="2" id="KW-0560">Oxidoreductase</keyword>
<protein>
    <submittedName>
        <fullName evidence="2">Alkylhydroperoxidase</fullName>
    </submittedName>
</protein>
<dbReference type="AlphaFoldDB" id="A0A0N9I6V8"/>
<keyword evidence="3" id="KW-1185">Reference proteome</keyword>
<dbReference type="NCBIfam" id="TIGR00778">
    <property type="entry name" value="ahpD_dom"/>
    <property type="match status" value="1"/>
</dbReference>
<dbReference type="Proteomes" id="UP000063699">
    <property type="component" value="Chromosome"/>
</dbReference>
<sequence length="154" mass="17557">MTQRIQTMNGIPKAFKALLALGQEVEASGRAAGVDQILLELIKIRASQINACAFCLDMHTRDAIKHGEDTRRLLLLDAWRETDLFTEEERVALEMTEVLTRLSDTQDLPDELYERAMKVFNEAQYQAVVWLIVTINAWNRVNVPARPKLPKHNA</sequence>